<evidence type="ECO:0000256" key="3">
    <source>
        <dbReference type="ARBA" id="ARBA00022692"/>
    </source>
</evidence>
<feature type="domain" description="Phosphatidic acid phosphatase type 2/haloperoxidase" evidence="8">
    <location>
        <begin position="58"/>
        <end position="168"/>
    </location>
</feature>
<evidence type="ECO:0000259" key="8">
    <source>
        <dbReference type="SMART" id="SM00014"/>
    </source>
</evidence>
<name>A0A8J6PAS1_9FIRM</name>
<evidence type="ECO:0000256" key="6">
    <source>
        <dbReference type="ARBA" id="ARBA00023136"/>
    </source>
</evidence>
<keyword evidence="3 7" id="KW-0812">Transmembrane</keyword>
<evidence type="ECO:0000256" key="2">
    <source>
        <dbReference type="ARBA" id="ARBA00022475"/>
    </source>
</evidence>
<evidence type="ECO:0000313" key="9">
    <source>
        <dbReference type="EMBL" id="MBC8609938.1"/>
    </source>
</evidence>
<comment type="subcellular location">
    <subcellularLocation>
        <location evidence="1">Cell membrane</location>
        <topology evidence="1">Multi-pass membrane protein</topology>
    </subcellularLocation>
</comment>
<feature type="transmembrane region" description="Helical" evidence="7">
    <location>
        <begin position="153"/>
        <end position="171"/>
    </location>
</feature>
<reference evidence="9" key="1">
    <citation type="submission" date="2020-08" db="EMBL/GenBank/DDBJ databases">
        <title>Genome public.</title>
        <authorList>
            <person name="Liu C."/>
            <person name="Sun Q."/>
        </authorList>
    </citation>
    <scope>NUCLEOTIDE SEQUENCE</scope>
    <source>
        <strain evidence="9">NSJ-15</strain>
    </source>
</reference>
<keyword evidence="4" id="KW-0378">Hydrolase</keyword>
<keyword evidence="10" id="KW-1185">Reference proteome</keyword>
<dbReference type="PANTHER" id="PTHR14969">
    <property type="entry name" value="SPHINGOSINE-1-PHOSPHATE PHOSPHOHYDROLASE"/>
    <property type="match status" value="1"/>
</dbReference>
<organism evidence="9 10">
    <name type="scientific">Massiliimalia timonensis</name>
    <dbReference type="NCBI Taxonomy" id="1987501"/>
    <lineage>
        <taxon>Bacteria</taxon>
        <taxon>Bacillati</taxon>
        <taxon>Bacillota</taxon>
        <taxon>Clostridia</taxon>
        <taxon>Eubacteriales</taxon>
        <taxon>Oscillospiraceae</taxon>
        <taxon>Massiliimalia</taxon>
    </lineage>
</organism>
<protein>
    <submittedName>
        <fullName evidence="9">Phosphatase PAP2 family protein</fullName>
    </submittedName>
</protein>
<feature type="transmembrane region" description="Helical" evidence="7">
    <location>
        <begin position="28"/>
        <end position="52"/>
    </location>
</feature>
<dbReference type="EMBL" id="JACRTL010000001">
    <property type="protein sequence ID" value="MBC8609938.1"/>
    <property type="molecule type" value="Genomic_DNA"/>
</dbReference>
<feature type="transmembrane region" description="Helical" evidence="7">
    <location>
        <begin position="59"/>
        <end position="81"/>
    </location>
</feature>
<feature type="transmembrane region" description="Helical" evidence="7">
    <location>
        <begin position="101"/>
        <end position="123"/>
    </location>
</feature>
<dbReference type="SMART" id="SM00014">
    <property type="entry name" value="acidPPc"/>
    <property type="match status" value="1"/>
</dbReference>
<evidence type="ECO:0000313" key="10">
    <source>
        <dbReference type="Proteomes" id="UP000632659"/>
    </source>
</evidence>
<dbReference type="OrthoDB" id="9789113at2"/>
<dbReference type="Proteomes" id="UP000632659">
    <property type="component" value="Unassembled WGS sequence"/>
</dbReference>
<keyword evidence="5 7" id="KW-1133">Transmembrane helix</keyword>
<keyword evidence="6 7" id="KW-0472">Membrane</keyword>
<keyword evidence="2" id="KW-1003">Cell membrane</keyword>
<evidence type="ECO:0000256" key="4">
    <source>
        <dbReference type="ARBA" id="ARBA00022801"/>
    </source>
</evidence>
<dbReference type="SUPFAM" id="SSF48317">
    <property type="entry name" value="Acid phosphatase/Vanadium-dependent haloperoxidase"/>
    <property type="match status" value="1"/>
</dbReference>
<dbReference type="InterPro" id="IPR036938">
    <property type="entry name" value="PAP2/HPO_sf"/>
</dbReference>
<comment type="caution">
    <text evidence="9">The sequence shown here is derived from an EMBL/GenBank/DDBJ whole genome shotgun (WGS) entry which is preliminary data.</text>
</comment>
<dbReference type="Pfam" id="PF01569">
    <property type="entry name" value="PAP2"/>
    <property type="match status" value="1"/>
</dbReference>
<feature type="transmembrane region" description="Helical" evidence="7">
    <location>
        <begin position="130"/>
        <end position="147"/>
    </location>
</feature>
<sequence>MIEWIYQTDRAVMEWVQSSLSSAWLDHIMIFITKLGDAGFIWILGGIILLCFKKTRRCGVVLLAAVALNFLIGDLIVKPLVSRARPFIDDPAFELLISPPHGYSFPSGHSGSSFAAAVVLTAFYRKRGAFAFLLAGGIAFSRMYLYVHYPTDVLTGCCLGVCVGLLTVWVYRRWEQSRRKE</sequence>
<dbReference type="AlphaFoldDB" id="A0A8J6PAS1"/>
<gene>
    <name evidence="9" type="ORF">H8702_02230</name>
</gene>
<dbReference type="GO" id="GO:0005886">
    <property type="term" value="C:plasma membrane"/>
    <property type="evidence" value="ECO:0007669"/>
    <property type="project" value="UniProtKB-SubCell"/>
</dbReference>
<dbReference type="PANTHER" id="PTHR14969:SF62">
    <property type="entry name" value="DECAPRENYLPHOSPHORYL-5-PHOSPHORIBOSE PHOSPHATASE RV3807C-RELATED"/>
    <property type="match status" value="1"/>
</dbReference>
<accession>A0A8J6PAS1</accession>
<dbReference type="RefSeq" id="WP_093988359.1">
    <property type="nucleotide sequence ID" value="NZ_FYDD01000003.1"/>
</dbReference>
<dbReference type="GO" id="GO:0016787">
    <property type="term" value="F:hydrolase activity"/>
    <property type="evidence" value="ECO:0007669"/>
    <property type="project" value="UniProtKB-KW"/>
</dbReference>
<dbReference type="CDD" id="cd03392">
    <property type="entry name" value="PAP2_like_2"/>
    <property type="match status" value="1"/>
</dbReference>
<dbReference type="Gene3D" id="1.20.144.10">
    <property type="entry name" value="Phosphatidic acid phosphatase type 2/haloperoxidase"/>
    <property type="match status" value="1"/>
</dbReference>
<evidence type="ECO:0000256" key="7">
    <source>
        <dbReference type="SAM" id="Phobius"/>
    </source>
</evidence>
<evidence type="ECO:0000256" key="5">
    <source>
        <dbReference type="ARBA" id="ARBA00022989"/>
    </source>
</evidence>
<dbReference type="InterPro" id="IPR000326">
    <property type="entry name" value="PAP2/HPO"/>
</dbReference>
<evidence type="ECO:0000256" key="1">
    <source>
        <dbReference type="ARBA" id="ARBA00004651"/>
    </source>
</evidence>
<proteinExistence type="predicted"/>